<dbReference type="GO" id="GO:0003341">
    <property type="term" value="P:cilium movement"/>
    <property type="evidence" value="ECO:0007669"/>
    <property type="project" value="TreeGrafter"/>
</dbReference>
<feature type="domain" description="HYDIN/VesB/CFA65-like Ig-like" evidence="6">
    <location>
        <begin position="230"/>
        <end position="323"/>
    </location>
</feature>
<feature type="domain" description="HYDIN/VesB/CFA65-like Ig-like" evidence="6">
    <location>
        <begin position="126"/>
        <end position="226"/>
    </location>
</feature>
<feature type="non-terminal residue" evidence="7">
    <location>
        <position position="1"/>
    </location>
</feature>
<proteinExistence type="predicted"/>
<feature type="non-terminal residue" evidence="7">
    <location>
        <position position="1386"/>
    </location>
</feature>
<dbReference type="InterPro" id="IPR013783">
    <property type="entry name" value="Ig-like_fold"/>
</dbReference>
<dbReference type="InterPro" id="IPR033305">
    <property type="entry name" value="Hydin-like"/>
</dbReference>
<dbReference type="Pfam" id="PF22544">
    <property type="entry name" value="HYDIN_VesB_CFA65-like_Ig"/>
    <property type="match status" value="3"/>
</dbReference>
<keyword evidence="3" id="KW-0963">Cytoplasm</keyword>
<gene>
    <name evidence="7" type="ORF">ROZALSC1DRAFT_24102</name>
</gene>
<dbReference type="Proteomes" id="UP000281549">
    <property type="component" value="Unassembled WGS sequence"/>
</dbReference>
<dbReference type="GO" id="GO:0005930">
    <property type="term" value="C:axoneme"/>
    <property type="evidence" value="ECO:0007669"/>
    <property type="project" value="TreeGrafter"/>
</dbReference>
<comment type="subcellular location">
    <subcellularLocation>
        <location evidence="1">Cell projection</location>
        <location evidence="1">Cilium</location>
    </subcellularLocation>
    <subcellularLocation>
        <location evidence="2">Cytoplasm</location>
    </subcellularLocation>
</comment>
<evidence type="ECO:0000313" key="7">
    <source>
        <dbReference type="EMBL" id="RKP17543.1"/>
    </source>
</evidence>
<evidence type="ECO:0000256" key="2">
    <source>
        <dbReference type="ARBA" id="ARBA00004496"/>
    </source>
</evidence>
<feature type="domain" description="HYDIN/VesB/CFA65-like Ig-like" evidence="6">
    <location>
        <begin position="774"/>
        <end position="866"/>
    </location>
</feature>
<dbReference type="PANTHER" id="PTHR23053">
    <property type="entry name" value="DLEC1 DELETED IN LUNG AND ESOPHAGEAL CANCER 1"/>
    <property type="match status" value="1"/>
</dbReference>
<organism evidence="7 8">
    <name type="scientific">Rozella allomycis (strain CSF55)</name>
    <dbReference type="NCBI Taxonomy" id="988480"/>
    <lineage>
        <taxon>Eukaryota</taxon>
        <taxon>Fungi</taxon>
        <taxon>Fungi incertae sedis</taxon>
        <taxon>Cryptomycota</taxon>
        <taxon>Cryptomycota incertae sedis</taxon>
        <taxon>Rozella</taxon>
    </lineage>
</organism>
<evidence type="ECO:0000313" key="8">
    <source>
        <dbReference type="Proteomes" id="UP000281549"/>
    </source>
</evidence>
<accession>A0A4P9YDM3</accession>
<evidence type="ECO:0000256" key="3">
    <source>
        <dbReference type="ARBA" id="ARBA00022490"/>
    </source>
</evidence>
<dbReference type="PANTHER" id="PTHR23053:SF0">
    <property type="entry name" value="HYDROCEPHALUS-INDUCING PROTEIN HOMOLOG"/>
    <property type="match status" value="1"/>
</dbReference>
<protein>
    <recommendedName>
        <fullName evidence="6">HYDIN/VesB/CFA65-like Ig-like domain-containing protein</fullName>
    </recommendedName>
</protein>
<evidence type="ECO:0000256" key="5">
    <source>
        <dbReference type="ARBA" id="ARBA00023273"/>
    </source>
</evidence>
<evidence type="ECO:0000256" key="4">
    <source>
        <dbReference type="ARBA" id="ARBA00023069"/>
    </source>
</evidence>
<dbReference type="EMBL" id="ML005787">
    <property type="protein sequence ID" value="RKP17543.1"/>
    <property type="molecule type" value="Genomic_DNA"/>
</dbReference>
<dbReference type="GO" id="GO:1904158">
    <property type="term" value="P:axonemal central apparatus assembly"/>
    <property type="evidence" value="ECO:0007669"/>
    <property type="project" value="TreeGrafter"/>
</dbReference>
<keyword evidence="5" id="KW-0966">Cell projection</keyword>
<sequence length="1386" mass="155680">SRYQWKQFQDMQSELEYKRRQISELKSDEKEGLVRMSATENSGEHSLLAKVYENKKREIEEDSLLYKDPIVQIEPVQGEIWPNSFIDLTVVFQPSKASKYVKNLYLDMSGRQDRIPLIVKGVGIGPKAKFDFDVLDVEVVFINSSHIYELLLQNKGGIDVHYSFVKSNTAFGSCFRFEPVEGVVDFAKSLPIKVYFEPDKLGQFLEDFYLQMRGSDETVKLTIRGNVVGPTFEFNHNIINFGVVSFGFPYEKKCLLKNTSEIYMDYWLSISPNLDEEISFHPAKSSSIPPGGTQEITVKILSKQQIKYNADLIVNVEGVGEDIYRVPITAESIIPNVILKDESIELGDCYLDFPYESEIILVNQTNLPARYNLVSEAEIEDNMYHFKAKSTSGIIQPDSSIALGFEVVYKQLGSIQFSLFIATMGQESHPLELLISAFACGPKVSVPITKVDFGKVNVLSPVHSTIQLINESLIPANFICDLGNPYSVFQVEPSRGCLLPNEKLDVAITAFLDDNLKFQDTLKVGIQNGSVTNVVLTAKGNGSTIVFDEDIKRISFNDIFTNKVARREFSLVNQGRRAQILTWTMEEVRGAMKDVVSKGSSLFSVIPNRFQVNPGEHKDVVIEAFSTVAIDNCKQMILCSSSIDKDPSKHLILATEVSATFVRPLVHLSTERIYFYSEQGVNSKPGVLSEPLVLKNVSSLPLVVSMTTASPFSILPYKSEYILLPKEEEKLKVCFDPNFIDTKESYEQSGKIFVAYKDHPQKDTIELMGKVCYPNISVSVSSLDLGCVEPAIEARKKFTITNTGVLPVEYDWSFEIEEDYEINPFDVLPLRGSLPPDESIDIEISFSTLKVGEFKSVAVCTINGGPVYNIPISVETSNASYEFDTKIVDFGKVLYLDVAERVLCLINNGRLPLPYKCYFPRNSTLPYRTLINPESGVLMPFKVQKFSVRFCPCLPDVINGYFLVQIANDEPVKIGIQGQGMFSFMRFNLPASNSNEYSGFMDEAKEILKREGLDEPEEQEIETEAIRLMAKMKVLEVTKNPDFQKSVNMHLTSFGKSLRKKNMTETSMEGLGLSNLNFIDYVCDFGNVIKGTSRKRVFKVTNHGPLPMSFSMDKSVLNGTNFVVEPDKVRALGSMESTEITISFVSKSTVEGKSEVKIPISIGNGTGVNLIIKANVAVPSIEVGTTELNFGDIMYGQRRRKSFELSNNHLVPCEWSCSLVYYEGSAKQRKRKNDASLSDFEIFPESGVLQPNENCEVSVQLTPSKPKRYEYELQLKIGNNPKPFVIPVTGLAYKSMIKIEPNNLKLPPVLPYSEGVSAMFSIENVTNHACEVVLLEFDKQYREEDEIMKKTGMFKDGPLYFPPRRLGEGLPQEIIDLLPVEKSMEN</sequence>
<evidence type="ECO:0000256" key="1">
    <source>
        <dbReference type="ARBA" id="ARBA00004138"/>
    </source>
</evidence>
<dbReference type="Gene3D" id="2.60.40.10">
    <property type="entry name" value="Immunoglobulins"/>
    <property type="match status" value="11"/>
</dbReference>
<name>A0A4P9YDM3_ROZAC</name>
<evidence type="ECO:0000259" key="6">
    <source>
        <dbReference type="Pfam" id="PF22544"/>
    </source>
</evidence>
<reference evidence="8" key="1">
    <citation type="journal article" date="2018" name="Nat. Microbiol.">
        <title>Leveraging single-cell genomics to expand the fungal tree of life.</title>
        <authorList>
            <person name="Ahrendt S.R."/>
            <person name="Quandt C.A."/>
            <person name="Ciobanu D."/>
            <person name="Clum A."/>
            <person name="Salamov A."/>
            <person name="Andreopoulos B."/>
            <person name="Cheng J.F."/>
            <person name="Woyke T."/>
            <person name="Pelin A."/>
            <person name="Henrissat B."/>
            <person name="Reynolds N.K."/>
            <person name="Benny G.L."/>
            <person name="Smith M.E."/>
            <person name="James T.Y."/>
            <person name="Grigoriev I.V."/>
        </authorList>
    </citation>
    <scope>NUCLEOTIDE SEQUENCE [LARGE SCALE GENOMIC DNA]</scope>
    <source>
        <strain evidence="8">CSF55</strain>
    </source>
</reference>
<dbReference type="Pfam" id="PF14874">
    <property type="entry name" value="PapD-like"/>
    <property type="match status" value="1"/>
</dbReference>
<dbReference type="InterPro" id="IPR053879">
    <property type="entry name" value="HYDIN_VesB_CFA65-like_Ig"/>
</dbReference>
<keyword evidence="4" id="KW-0969">Cilium</keyword>